<evidence type="ECO:0000313" key="2">
    <source>
        <dbReference type="Proteomes" id="UP000194432"/>
    </source>
</evidence>
<proteinExistence type="predicted"/>
<sequence>MALTVSEGATGTYTPPEAGTFPARCCALIDLGTQTATYEGETKAARKILVSFEITDSDNRRDDGSPHIVSKRFTASLHPKAGLRKFLEAWRGRPFTAEELKAFDLKTLLGIPCLLGIVHQEKGDRVYANLSSCMKLPKGFAAAPGAVPLVSFDLDAPDWQAFAGLSSRLQAQIAEAPEFAKANPPKTVQLAAAGHAPAAPAPAAIAPPAGAAGSGFDDMADDVPF</sequence>
<dbReference type="RefSeq" id="WP_094098468.1">
    <property type="nucleotide sequence ID" value="NZ_CP021361.1"/>
</dbReference>
<dbReference type="NCBIfam" id="NF046043">
    <property type="entry name" value="rep_init_NGO0469"/>
    <property type="match status" value="1"/>
</dbReference>
<keyword evidence="2" id="KW-1185">Reference proteome</keyword>
<organism evidence="1 2">
    <name type="scientific">Acidovorax carolinensis</name>
    <dbReference type="NCBI Taxonomy" id="553814"/>
    <lineage>
        <taxon>Bacteria</taxon>
        <taxon>Pseudomonadati</taxon>
        <taxon>Pseudomonadota</taxon>
        <taxon>Betaproteobacteria</taxon>
        <taxon>Burkholderiales</taxon>
        <taxon>Comamonadaceae</taxon>
        <taxon>Acidovorax</taxon>
    </lineage>
</organism>
<dbReference type="KEGG" id="acin:CBP34_14675"/>
<name>A0A240U5G5_9BURK</name>
<protein>
    <submittedName>
        <fullName evidence="1">Uncharacterized protein</fullName>
    </submittedName>
</protein>
<dbReference type="InterPro" id="IPR059222">
    <property type="entry name" value="NGO0469-like"/>
</dbReference>
<dbReference type="EMBL" id="CP021361">
    <property type="protein sequence ID" value="ART52657.1"/>
    <property type="molecule type" value="Genomic_DNA"/>
</dbReference>
<dbReference type="Proteomes" id="UP000194432">
    <property type="component" value="Chromosome 1"/>
</dbReference>
<evidence type="ECO:0000313" key="1">
    <source>
        <dbReference type="EMBL" id="ART52657.1"/>
    </source>
</evidence>
<dbReference type="AlphaFoldDB" id="A0A240U5G5"/>
<reference evidence="1 2" key="1">
    <citation type="submission" date="2017-05" db="EMBL/GenBank/DDBJ databases">
        <title>Polyphasic characterization of four soil-derived phenanthrene-degrading Acidovorax strains and proposal of Acidovorax phenanthrenivorans sp. nov.</title>
        <authorList>
            <person name="Singleton D.R."/>
            <person name="Lee J."/>
            <person name="Dickey A.N."/>
            <person name="Stroud A."/>
            <person name="Scholl E.H."/>
            <person name="Wright F.A."/>
            <person name="Aitken M.D."/>
        </authorList>
    </citation>
    <scope>NUCLEOTIDE SEQUENCE [LARGE SCALE GENOMIC DNA]</scope>
    <source>
        <strain evidence="1">NA3</strain>
    </source>
</reference>
<accession>A0A240U5G5</accession>
<gene>
    <name evidence="1" type="ORF">CBP34_14675</name>
</gene>